<dbReference type="Pfam" id="PF09339">
    <property type="entry name" value="HTH_IclR"/>
    <property type="match status" value="1"/>
</dbReference>
<dbReference type="InterPro" id="IPR029016">
    <property type="entry name" value="GAF-like_dom_sf"/>
</dbReference>
<dbReference type="GO" id="GO:0003700">
    <property type="term" value="F:DNA-binding transcription factor activity"/>
    <property type="evidence" value="ECO:0007669"/>
    <property type="project" value="TreeGrafter"/>
</dbReference>
<keyword evidence="2 7" id="KW-0238">DNA-binding</keyword>
<protein>
    <submittedName>
        <fullName evidence="7">DNA-binding IclR family transcriptional regulator</fullName>
    </submittedName>
</protein>
<dbReference type="RefSeq" id="WP_167949633.1">
    <property type="nucleotide sequence ID" value="NZ_BAAAPQ010000026.1"/>
</dbReference>
<keyword evidence="3" id="KW-0804">Transcription</keyword>
<comment type="caution">
    <text evidence="7">The sequence shown here is derived from an EMBL/GenBank/DDBJ whole genome shotgun (WGS) entry which is preliminary data.</text>
</comment>
<dbReference type="PROSITE" id="PS51078">
    <property type="entry name" value="ICLR_ED"/>
    <property type="match status" value="1"/>
</dbReference>
<dbReference type="InterPro" id="IPR005471">
    <property type="entry name" value="Tscrpt_reg_IclR_N"/>
</dbReference>
<gene>
    <name evidence="7" type="ORF">BKA07_000664</name>
</gene>
<evidence type="ECO:0000313" key="8">
    <source>
        <dbReference type="Proteomes" id="UP000576792"/>
    </source>
</evidence>
<feature type="region of interest" description="Disordered" evidence="4">
    <location>
        <begin position="1"/>
        <end position="29"/>
    </location>
</feature>
<organism evidence="7 8">
    <name type="scientific">Brevibacterium marinum</name>
    <dbReference type="NCBI Taxonomy" id="418643"/>
    <lineage>
        <taxon>Bacteria</taxon>
        <taxon>Bacillati</taxon>
        <taxon>Actinomycetota</taxon>
        <taxon>Actinomycetes</taxon>
        <taxon>Micrococcales</taxon>
        <taxon>Brevibacteriaceae</taxon>
        <taxon>Brevibacterium</taxon>
    </lineage>
</organism>
<dbReference type="InterPro" id="IPR036388">
    <property type="entry name" value="WH-like_DNA-bd_sf"/>
</dbReference>
<dbReference type="SMART" id="SM00346">
    <property type="entry name" value="HTH_ICLR"/>
    <property type="match status" value="1"/>
</dbReference>
<feature type="domain" description="HTH iclR-type" evidence="5">
    <location>
        <begin position="28"/>
        <end position="89"/>
    </location>
</feature>
<sequence length="284" mass="31179">MISRPVVSADASGARHPTRPEPSSPGGRTVTHKVLSLLTTFEDPRRSFTLTQMADSAEVPLSTAHRLTNELVDWGFLTRTAQGKYQLGLRIWEMGQNVGQQLRETARPFTQDLYSLTGEITQLAIRDGREILFIDRVYGTKRVPRASRVGGRVPMHSTAVGKVLLAFEEAWVREAYLQGPMEHVASRTVINPGVLSRQLDAVADDGYAVTVEEQRLGTCSIAVPVFHTGRIGAALGLVVASDKASTLTRHLPALQGISNRLEQAIVHIPLETLLESQFEAHDRS</sequence>
<keyword evidence="8" id="KW-1185">Reference proteome</keyword>
<name>A0A846RPG0_9MICO</name>
<dbReference type="Gene3D" id="1.10.10.10">
    <property type="entry name" value="Winged helix-like DNA-binding domain superfamily/Winged helix DNA-binding domain"/>
    <property type="match status" value="1"/>
</dbReference>
<evidence type="ECO:0000259" key="5">
    <source>
        <dbReference type="PROSITE" id="PS51077"/>
    </source>
</evidence>
<dbReference type="PANTHER" id="PTHR30136:SF24">
    <property type="entry name" value="HTH-TYPE TRANSCRIPTIONAL REPRESSOR ALLR"/>
    <property type="match status" value="1"/>
</dbReference>
<dbReference type="Proteomes" id="UP000576792">
    <property type="component" value="Unassembled WGS sequence"/>
</dbReference>
<dbReference type="Pfam" id="PF01614">
    <property type="entry name" value="IclR_C"/>
    <property type="match status" value="1"/>
</dbReference>
<evidence type="ECO:0000256" key="2">
    <source>
        <dbReference type="ARBA" id="ARBA00023125"/>
    </source>
</evidence>
<reference evidence="7 8" key="1">
    <citation type="submission" date="2020-03" db="EMBL/GenBank/DDBJ databases">
        <title>Sequencing the genomes of 1000 actinobacteria strains.</title>
        <authorList>
            <person name="Klenk H.-P."/>
        </authorList>
    </citation>
    <scope>NUCLEOTIDE SEQUENCE [LARGE SCALE GENOMIC DNA]</scope>
    <source>
        <strain evidence="7 8">DSM 18964</strain>
    </source>
</reference>
<dbReference type="AlphaFoldDB" id="A0A846RPG0"/>
<evidence type="ECO:0000256" key="1">
    <source>
        <dbReference type="ARBA" id="ARBA00023015"/>
    </source>
</evidence>
<dbReference type="PROSITE" id="PS51077">
    <property type="entry name" value="HTH_ICLR"/>
    <property type="match status" value="1"/>
</dbReference>
<accession>A0A846RPG0</accession>
<dbReference type="InterPro" id="IPR050707">
    <property type="entry name" value="HTH_MetabolicPath_Reg"/>
</dbReference>
<dbReference type="Gene3D" id="3.30.450.40">
    <property type="match status" value="1"/>
</dbReference>
<dbReference type="GO" id="GO:0003677">
    <property type="term" value="F:DNA binding"/>
    <property type="evidence" value="ECO:0007669"/>
    <property type="project" value="UniProtKB-KW"/>
</dbReference>
<dbReference type="GO" id="GO:0045892">
    <property type="term" value="P:negative regulation of DNA-templated transcription"/>
    <property type="evidence" value="ECO:0007669"/>
    <property type="project" value="TreeGrafter"/>
</dbReference>
<dbReference type="SUPFAM" id="SSF55781">
    <property type="entry name" value="GAF domain-like"/>
    <property type="match status" value="1"/>
</dbReference>
<keyword evidence="1" id="KW-0805">Transcription regulation</keyword>
<proteinExistence type="predicted"/>
<dbReference type="InterPro" id="IPR014757">
    <property type="entry name" value="Tscrpt_reg_IclR_C"/>
</dbReference>
<evidence type="ECO:0000259" key="6">
    <source>
        <dbReference type="PROSITE" id="PS51078"/>
    </source>
</evidence>
<feature type="domain" description="IclR-ED" evidence="6">
    <location>
        <begin position="90"/>
        <end position="267"/>
    </location>
</feature>
<evidence type="ECO:0000256" key="4">
    <source>
        <dbReference type="SAM" id="MobiDB-lite"/>
    </source>
</evidence>
<dbReference type="SUPFAM" id="SSF46785">
    <property type="entry name" value="Winged helix' DNA-binding domain"/>
    <property type="match status" value="1"/>
</dbReference>
<dbReference type="PANTHER" id="PTHR30136">
    <property type="entry name" value="HELIX-TURN-HELIX TRANSCRIPTIONAL REGULATOR, ICLR FAMILY"/>
    <property type="match status" value="1"/>
</dbReference>
<dbReference type="EMBL" id="JAATJN010000001">
    <property type="protein sequence ID" value="NJC55629.1"/>
    <property type="molecule type" value="Genomic_DNA"/>
</dbReference>
<dbReference type="InterPro" id="IPR036390">
    <property type="entry name" value="WH_DNA-bd_sf"/>
</dbReference>
<evidence type="ECO:0000313" key="7">
    <source>
        <dbReference type="EMBL" id="NJC55629.1"/>
    </source>
</evidence>
<evidence type="ECO:0000256" key="3">
    <source>
        <dbReference type="ARBA" id="ARBA00023163"/>
    </source>
</evidence>